<organism evidence="2 3">
    <name type="scientific">Rhododendron simsii</name>
    <name type="common">Sims's rhododendron</name>
    <dbReference type="NCBI Taxonomy" id="118357"/>
    <lineage>
        <taxon>Eukaryota</taxon>
        <taxon>Viridiplantae</taxon>
        <taxon>Streptophyta</taxon>
        <taxon>Embryophyta</taxon>
        <taxon>Tracheophyta</taxon>
        <taxon>Spermatophyta</taxon>
        <taxon>Magnoliopsida</taxon>
        <taxon>eudicotyledons</taxon>
        <taxon>Gunneridae</taxon>
        <taxon>Pentapetalae</taxon>
        <taxon>asterids</taxon>
        <taxon>Ericales</taxon>
        <taxon>Ericaceae</taxon>
        <taxon>Ericoideae</taxon>
        <taxon>Rhodoreae</taxon>
        <taxon>Rhododendron</taxon>
    </lineage>
</organism>
<feature type="region of interest" description="Disordered" evidence="1">
    <location>
        <begin position="101"/>
        <end position="140"/>
    </location>
</feature>
<reference evidence="2" key="1">
    <citation type="submission" date="2019-11" db="EMBL/GenBank/DDBJ databases">
        <authorList>
            <person name="Liu Y."/>
            <person name="Hou J."/>
            <person name="Li T.-Q."/>
            <person name="Guan C.-H."/>
            <person name="Wu X."/>
            <person name="Wu H.-Z."/>
            <person name="Ling F."/>
            <person name="Zhang R."/>
            <person name="Shi X.-G."/>
            <person name="Ren J.-P."/>
            <person name="Chen E.-F."/>
            <person name="Sun J.-M."/>
        </authorList>
    </citation>
    <scope>NUCLEOTIDE SEQUENCE</scope>
    <source>
        <strain evidence="2">Adult_tree_wgs_1</strain>
        <tissue evidence="2">Leaves</tissue>
    </source>
</reference>
<evidence type="ECO:0000313" key="2">
    <source>
        <dbReference type="EMBL" id="KAF7138256.1"/>
    </source>
</evidence>
<evidence type="ECO:0000313" key="3">
    <source>
        <dbReference type="Proteomes" id="UP000626092"/>
    </source>
</evidence>
<dbReference type="Proteomes" id="UP000626092">
    <property type="component" value="Unassembled WGS sequence"/>
</dbReference>
<sequence length="204" mass="23025">MLMLLSSCFPLPADSASSRAIEGSIEEIMARYVNLPEHERGRLHNQEYLHRALAKLKGETDRSYQVASGPVSADSQVEELQQEILRMKSQLEDMDRRLRENSNGMDNMGLQQSSTLGLQGPNIQLDDETSPSSGMDDDDNPAQFGHFIPDVNLSPWIQFYPTDSLKYVLLRFAGNGTYPDAEPRERAHIEPFLSQLMPSNQDRI</sequence>
<keyword evidence="3" id="KW-1185">Reference proteome</keyword>
<dbReference type="EMBL" id="WJXA01000007">
    <property type="protein sequence ID" value="KAF7138256.1"/>
    <property type="molecule type" value="Genomic_DNA"/>
</dbReference>
<accession>A0A834LG36</accession>
<proteinExistence type="predicted"/>
<evidence type="ECO:0000256" key="1">
    <source>
        <dbReference type="SAM" id="MobiDB-lite"/>
    </source>
</evidence>
<gene>
    <name evidence="2" type="ORF">RHSIM_Rhsim07G0222700</name>
</gene>
<comment type="caution">
    <text evidence="2">The sequence shown here is derived from an EMBL/GenBank/DDBJ whole genome shotgun (WGS) entry which is preliminary data.</text>
</comment>
<name>A0A834LG36_RHOSS</name>
<dbReference type="OrthoDB" id="1898716at2759"/>
<protein>
    <submittedName>
        <fullName evidence="2">Uncharacterized protein</fullName>
    </submittedName>
</protein>
<feature type="compositionally biased region" description="Acidic residues" evidence="1">
    <location>
        <begin position="125"/>
        <end position="140"/>
    </location>
</feature>
<feature type="compositionally biased region" description="Polar residues" evidence="1">
    <location>
        <begin position="101"/>
        <end position="117"/>
    </location>
</feature>
<dbReference type="AlphaFoldDB" id="A0A834LG36"/>